<sequence length="89" mass="9681">MLAHTSRLDSLCYLLFCLSCLGFLTGSPIHPLGFLAEAVAFETDPDTLGAHRSFLVTLLLAKTTRPASIGATSLDVHGEQRKRHRKKGC</sequence>
<keyword evidence="1" id="KW-0732">Signal</keyword>
<reference evidence="2" key="1">
    <citation type="journal article" date="2021" name="Nat. Commun.">
        <title>Genetic determinants of endophytism in the Arabidopsis root mycobiome.</title>
        <authorList>
            <person name="Mesny F."/>
            <person name="Miyauchi S."/>
            <person name="Thiergart T."/>
            <person name="Pickel B."/>
            <person name="Atanasova L."/>
            <person name="Karlsson M."/>
            <person name="Huettel B."/>
            <person name="Barry K.W."/>
            <person name="Haridas S."/>
            <person name="Chen C."/>
            <person name="Bauer D."/>
            <person name="Andreopoulos W."/>
            <person name="Pangilinan J."/>
            <person name="LaButti K."/>
            <person name="Riley R."/>
            <person name="Lipzen A."/>
            <person name="Clum A."/>
            <person name="Drula E."/>
            <person name="Henrissat B."/>
            <person name="Kohler A."/>
            <person name="Grigoriev I.V."/>
            <person name="Martin F.M."/>
            <person name="Hacquard S."/>
        </authorList>
    </citation>
    <scope>NUCLEOTIDE SEQUENCE</scope>
    <source>
        <strain evidence="2">MPI-CAGE-CH-0235</strain>
    </source>
</reference>
<name>A0A8K0SIC2_9HYPO</name>
<keyword evidence="3" id="KW-1185">Reference proteome</keyword>
<evidence type="ECO:0008006" key="4">
    <source>
        <dbReference type="Google" id="ProtNLM"/>
    </source>
</evidence>
<feature type="chain" id="PRO_5035477959" description="Secreted protein" evidence="1">
    <location>
        <begin position="27"/>
        <end position="89"/>
    </location>
</feature>
<evidence type="ECO:0000313" key="2">
    <source>
        <dbReference type="EMBL" id="KAH7308983.1"/>
    </source>
</evidence>
<dbReference type="EMBL" id="JAGPNK010000014">
    <property type="protein sequence ID" value="KAH7308983.1"/>
    <property type="molecule type" value="Genomic_DNA"/>
</dbReference>
<feature type="non-terminal residue" evidence="2">
    <location>
        <position position="89"/>
    </location>
</feature>
<gene>
    <name evidence="2" type="ORF">B0I35DRAFT_441135</name>
</gene>
<accession>A0A8K0SIC2</accession>
<dbReference type="AlphaFoldDB" id="A0A8K0SIC2"/>
<organism evidence="2 3">
    <name type="scientific">Stachybotrys elegans</name>
    <dbReference type="NCBI Taxonomy" id="80388"/>
    <lineage>
        <taxon>Eukaryota</taxon>
        <taxon>Fungi</taxon>
        <taxon>Dikarya</taxon>
        <taxon>Ascomycota</taxon>
        <taxon>Pezizomycotina</taxon>
        <taxon>Sordariomycetes</taxon>
        <taxon>Hypocreomycetidae</taxon>
        <taxon>Hypocreales</taxon>
        <taxon>Stachybotryaceae</taxon>
        <taxon>Stachybotrys</taxon>
    </lineage>
</organism>
<proteinExistence type="predicted"/>
<comment type="caution">
    <text evidence="2">The sequence shown here is derived from an EMBL/GenBank/DDBJ whole genome shotgun (WGS) entry which is preliminary data.</text>
</comment>
<evidence type="ECO:0000313" key="3">
    <source>
        <dbReference type="Proteomes" id="UP000813444"/>
    </source>
</evidence>
<dbReference type="Proteomes" id="UP000813444">
    <property type="component" value="Unassembled WGS sequence"/>
</dbReference>
<evidence type="ECO:0000256" key="1">
    <source>
        <dbReference type="SAM" id="SignalP"/>
    </source>
</evidence>
<protein>
    <recommendedName>
        <fullName evidence="4">Secreted protein</fullName>
    </recommendedName>
</protein>
<feature type="signal peptide" evidence="1">
    <location>
        <begin position="1"/>
        <end position="26"/>
    </location>
</feature>